<keyword evidence="3" id="KW-1185">Reference proteome</keyword>
<keyword evidence="1" id="KW-1133">Transmembrane helix</keyword>
<dbReference type="Proteomes" id="UP001556692">
    <property type="component" value="Unassembled WGS sequence"/>
</dbReference>
<evidence type="ECO:0000313" key="3">
    <source>
        <dbReference type="Proteomes" id="UP001556692"/>
    </source>
</evidence>
<dbReference type="RefSeq" id="WP_367956583.1">
    <property type="nucleotide sequence ID" value="NZ_JBDPGJ010000006.1"/>
</dbReference>
<accession>A0ABV3SPI0</accession>
<dbReference type="EMBL" id="JBDPGJ010000006">
    <property type="protein sequence ID" value="MEX0408712.1"/>
    <property type="molecule type" value="Genomic_DNA"/>
</dbReference>
<sequence>MKDERPHTQLPPPDGSEDRPDGFISLAILAFAVVGPLIYFGPQLGAIEAWLIDGYRMIDSWAAPIRELVFG</sequence>
<reference evidence="2 3" key="1">
    <citation type="submission" date="2024-05" db="EMBL/GenBank/DDBJ databases">
        <authorList>
            <person name="Jiang F."/>
        </authorList>
    </citation>
    <scope>NUCLEOTIDE SEQUENCE [LARGE SCALE GENOMIC DNA]</scope>
    <source>
        <strain evidence="2 3">LZ166</strain>
    </source>
</reference>
<feature type="transmembrane region" description="Helical" evidence="1">
    <location>
        <begin position="22"/>
        <end position="40"/>
    </location>
</feature>
<evidence type="ECO:0000313" key="2">
    <source>
        <dbReference type="EMBL" id="MEX0408712.1"/>
    </source>
</evidence>
<proteinExistence type="predicted"/>
<keyword evidence="1" id="KW-0472">Membrane</keyword>
<evidence type="ECO:0000256" key="1">
    <source>
        <dbReference type="SAM" id="Phobius"/>
    </source>
</evidence>
<gene>
    <name evidence="2" type="ORF">ABGN05_24005</name>
</gene>
<name>A0ABV3SPI0_9HYPH</name>
<keyword evidence="1" id="KW-0812">Transmembrane</keyword>
<comment type="caution">
    <text evidence="2">The sequence shown here is derived from an EMBL/GenBank/DDBJ whole genome shotgun (WGS) entry which is preliminary data.</text>
</comment>
<organism evidence="2 3">
    <name type="scientific">Aquibium pacificus</name>
    <dbReference type="NCBI Taxonomy" id="3153579"/>
    <lineage>
        <taxon>Bacteria</taxon>
        <taxon>Pseudomonadati</taxon>
        <taxon>Pseudomonadota</taxon>
        <taxon>Alphaproteobacteria</taxon>
        <taxon>Hyphomicrobiales</taxon>
        <taxon>Phyllobacteriaceae</taxon>
        <taxon>Aquibium</taxon>
    </lineage>
</organism>
<protein>
    <submittedName>
        <fullName evidence="2">Uncharacterized protein</fullName>
    </submittedName>
</protein>